<proteinExistence type="predicted"/>
<dbReference type="Pfam" id="PF00078">
    <property type="entry name" value="RVT_1"/>
    <property type="match status" value="1"/>
</dbReference>
<dbReference type="EMBL" id="LNIX01000002">
    <property type="protein sequence ID" value="OXA59193.1"/>
    <property type="molecule type" value="Genomic_DNA"/>
</dbReference>
<accession>A0A226ENF3</accession>
<sequence>MLRPIFKKGDPQLPSNYRPIALASTILKIFTTILSNRLQTWAEKYGHFSPFQAGFRKNMETLEQIFCLLTLIQSKLRHPRGKLFAIFIDARMAFDSCLHDRMWKVLSERGVSSKYLKVLTSLYRKASGQILTPNGLTTSFRFQKGVLQGEPQSSCLFNFFIDGLARRLKKSGISPVKIGSTDFHILMFADDVVIVANSADSLQGKINVAATFFKDRGLQCSISKTKIVIFAKRRSSDLPPFKWNDDTVDIVDSYTYLGVTMHRNGTFNRAHKEFKEKATAAVMKVLNITRRSGVPPLSTQFKLFNSIARATLLYGSSIWAMKFVDDIDKLQIRFLKKLLRLLPSTPDYFVRLETGARDTRLQHLADTLGFWERISRKKEDSPVRQCMIIQMKWTRLNSTPMQRNHCWGQDFLDLLKIAKCENLPSTLTSLVTMRKTLLINYELHIKNQDVSRMQNSSFIPHYKFIKLKSTTEGYFNMNHSIQKCSLMTQLRLNKFSIKIGESYIPLNSNCPLCSDTCSVEHLMFSCTSLRSERQSLIFPLIPNFNPTEFTNMQLYIALFSSAYSDRVLNNLFLFWHKVAKYFDLCSDQ</sequence>
<evidence type="ECO:0000259" key="1">
    <source>
        <dbReference type="PROSITE" id="PS50878"/>
    </source>
</evidence>
<dbReference type="OMA" id="LKIAKCE"/>
<reference evidence="2 3" key="1">
    <citation type="submission" date="2015-12" db="EMBL/GenBank/DDBJ databases">
        <title>The genome of Folsomia candida.</title>
        <authorList>
            <person name="Faddeeva A."/>
            <person name="Derks M.F."/>
            <person name="Anvar Y."/>
            <person name="Smit S."/>
            <person name="Van Straalen N."/>
            <person name="Roelofs D."/>
        </authorList>
    </citation>
    <scope>NUCLEOTIDE SEQUENCE [LARGE SCALE GENOMIC DNA]</scope>
    <source>
        <strain evidence="2 3">VU population</strain>
        <tissue evidence="2">Whole body</tissue>
    </source>
</reference>
<name>A0A226ENF3_FOLCA</name>
<dbReference type="GO" id="GO:0071897">
    <property type="term" value="P:DNA biosynthetic process"/>
    <property type="evidence" value="ECO:0007669"/>
    <property type="project" value="UniProtKB-ARBA"/>
</dbReference>
<evidence type="ECO:0000313" key="2">
    <source>
        <dbReference type="EMBL" id="OXA59193.1"/>
    </source>
</evidence>
<gene>
    <name evidence="2" type="ORF">Fcan01_05341</name>
</gene>
<dbReference type="PANTHER" id="PTHR47027">
    <property type="entry name" value="REVERSE TRANSCRIPTASE DOMAIN-CONTAINING PROTEIN"/>
    <property type="match status" value="1"/>
</dbReference>
<organism evidence="2 3">
    <name type="scientific">Folsomia candida</name>
    <name type="common">Springtail</name>
    <dbReference type="NCBI Taxonomy" id="158441"/>
    <lineage>
        <taxon>Eukaryota</taxon>
        <taxon>Metazoa</taxon>
        <taxon>Ecdysozoa</taxon>
        <taxon>Arthropoda</taxon>
        <taxon>Hexapoda</taxon>
        <taxon>Collembola</taxon>
        <taxon>Entomobryomorpha</taxon>
        <taxon>Isotomoidea</taxon>
        <taxon>Isotomidae</taxon>
        <taxon>Proisotominae</taxon>
        <taxon>Folsomia</taxon>
    </lineage>
</organism>
<dbReference type="AlphaFoldDB" id="A0A226ENF3"/>
<evidence type="ECO:0000313" key="3">
    <source>
        <dbReference type="Proteomes" id="UP000198287"/>
    </source>
</evidence>
<dbReference type="OrthoDB" id="6628575at2759"/>
<dbReference type="STRING" id="158441.A0A226ENF3"/>
<dbReference type="Proteomes" id="UP000198287">
    <property type="component" value="Unassembled WGS sequence"/>
</dbReference>
<dbReference type="InterPro" id="IPR043502">
    <property type="entry name" value="DNA/RNA_pol_sf"/>
</dbReference>
<protein>
    <submittedName>
        <fullName evidence="2">LINE-1 retrotransposable element ORF2 protein</fullName>
    </submittedName>
</protein>
<dbReference type="PANTHER" id="PTHR47027:SF20">
    <property type="entry name" value="REVERSE TRANSCRIPTASE-LIKE PROTEIN WITH RNA-DIRECTED DNA POLYMERASE DOMAIN"/>
    <property type="match status" value="1"/>
</dbReference>
<keyword evidence="3" id="KW-1185">Reference proteome</keyword>
<dbReference type="CDD" id="cd01650">
    <property type="entry name" value="RT_nLTR_like"/>
    <property type="match status" value="1"/>
</dbReference>
<dbReference type="InterPro" id="IPR000477">
    <property type="entry name" value="RT_dom"/>
</dbReference>
<feature type="domain" description="Reverse transcriptase" evidence="1">
    <location>
        <begin position="1"/>
        <end position="261"/>
    </location>
</feature>
<comment type="caution">
    <text evidence="2">The sequence shown here is derived from an EMBL/GenBank/DDBJ whole genome shotgun (WGS) entry which is preliminary data.</text>
</comment>
<dbReference type="SUPFAM" id="SSF56672">
    <property type="entry name" value="DNA/RNA polymerases"/>
    <property type="match status" value="1"/>
</dbReference>
<dbReference type="PROSITE" id="PS50878">
    <property type="entry name" value="RT_POL"/>
    <property type="match status" value="1"/>
</dbReference>